<dbReference type="EMBL" id="NGJU01000004">
    <property type="protein sequence ID" value="RST97112.1"/>
    <property type="molecule type" value="Genomic_DNA"/>
</dbReference>
<dbReference type="RefSeq" id="WP_126778712.1">
    <property type="nucleotide sequence ID" value="NZ_NGJU01000004.1"/>
</dbReference>
<dbReference type="GO" id="GO:0005886">
    <property type="term" value="C:plasma membrane"/>
    <property type="evidence" value="ECO:0007669"/>
    <property type="project" value="UniProtKB-SubCell"/>
</dbReference>
<evidence type="ECO:0008006" key="11">
    <source>
        <dbReference type="Google" id="ProtNLM"/>
    </source>
</evidence>
<evidence type="ECO:0000313" key="9">
    <source>
        <dbReference type="EMBL" id="RST97112.1"/>
    </source>
</evidence>
<dbReference type="Pfam" id="PF12704">
    <property type="entry name" value="MacB_PCD"/>
    <property type="match status" value="1"/>
</dbReference>
<dbReference type="GO" id="GO:0022857">
    <property type="term" value="F:transmembrane transporter activity"/>
    <property type="evidence" value="ECO:0007669"/>
    <property type="project" value="TreeGrafter"/>
</dbReference>
<keyword evidence="10" id="KW-1185">Reference proteome</keyword>
<evidence type="ECO:0000259" key="8">
    <source>
        <dbReference type="Pfam" id="PF12704"/>
    </source>
</evidence>
<keyword evidence="4 6" id="KW-1133">Transmembrane helix</keyword>
<comment type="subcellular location">
    <subcellularLocation>
        <location evidence="1">Cell membrane</location>
        <topology evidence="1">Multi-pass membrane protein</topology>
    </subcellularLocation>
</comment>
<dbReference type="OrthoDB" id="9812886at2"/>
<sequence length="497" mass="54840">MNYVKRAFLSVTRKKGRSIILFAIVLILGNLIAGAISIQEATGNVEKNIKKQLGGTVTVDVDPKAYEEAFNKGENLIVDPLSKEVINQIGSSTYVKNYDYNLEIMGGGKDLKAFKPETDKDSNLMMAGDLEGMEFRLKGIQHEDILDIKTKKAKLLSGRTFTKEEVEKGSPVAVISQKVAEENNLAIGDKITYITNVFNFAESFGKDAEPVATRDVPLEVIGIFEPIELEKKDKDKDTDQNPMSAFMNIQFQNTIYTPNEVVNHELAFQKAELDKIDPELSGPGEPFSPTYVLKNSEDMDKFKADTEPLIPENYKLTASTDQYNSIAGPVKSMSKMAGFVLIAAIGASLLIISLVVLLFLRDRKHEFGIYLSLGEKRQKVVGQVLLEILVISFLAISLAVFSGSYLAKGVSSSMMQSQIEAENKKEAEEASAGSMMSIGVSPTESNLSKEDVTKEYQVKLSGKYVLSFYLIGISTIVIATIVPMTYLIRLNPKKIMM</sequence>
<keyword evidence="5 6" id="KW-0472">Membrane</keyword>
<gene>
    <name evidence="9" type="ORF">CBF35_04075</name>
</gene>
<dbReference type="PANTHER" id="PTHR30572">
    <property type="entry name" value="MEMBRANE COMPONENT OF TRANSPORTER-RELATED"/>
    <property type="match status" value="1"/>
</dbReference>
<evidence type="ECO:0000256" key="3">
    <source>
        <dbReference type="ARBA" id="ARBA00022692"/>
    </source>
</evidence>
<keyword evidence="3 6" id="KW-0812">Transmembrane</keyword>
<feature type="transmembrane region" description="Helical" evidence="6">
    <location>
        <begin position="380"/>
        <end position="407"/>
    </location>
</feature>
<protein>
    <recommendedName>
        <fullName evidence="11">ABC3 transporter permease protein domain-containing protein</fullName>
    </recommendedName>
</protein>
<feature type="transmembrane region" description="Helical" evidence="6">
    <location>
        <begin position="20"/>
        <end position="38"/>
    </location>
</feature>
<evidence type="ECO:0000256" key="2">
    <source>
        <dbReference type="ARBA" id="ARBA00022475"/>
    </source>
</evidence>
<feature type="domain" description="ABC3 transporter permease C-terminal" evidence="7">
    <location>
        <begin position="339"/>
        <end position="419"/>
    </location>
</feature>
<accession>A0A429ZTW9</accession>
<evidence type="ECO:0000256" key="1">
    <source>
        <dbReference type="ARBA" id="ARBA00004651"/>
    </source>
</evidence>
<dbReference type="PANTHER" id="PTHR30572:SF9">
    <property type="entry name" value="ABC TRANSPORTER PERMEASE PROTEIN"/>
    <property type="match status" value="1"/>
</dbReference>
<dbReference type="InterPro" id="IPR050250">
    <property type="entry name" value="Macrolide_Exporter_MacB"/>
</dbReference>
<organism evidence="9 10">
    <name type="scientific">Vagococcus salmoninarum</name>
    <dbReference type="NCBI Taxonomy" id="2739"/>
    <lineage>
        <taxon>Bacteria</taxon>
        <taxon>Bacillati</taxon>
        <taxon>Bacillota</taxon>
        <taxon>Bacilli</taxon>
        <taxon>Lactobacillales</taxon>
        <taxon>Enterococcaceae</taxon>
        <taxon>Vagococcus</taxon>
    </lineage>
</organism>
<comment type="caution">
    <text evidence="9">The sequence shown here is derived from an EMBL/GenBank/DDBJ whole genome shotgun (WGS) entry which is preliminary data.</text>
</comment>
<feature type="domain" description="MacB-like periplasmic core" evidence="8">
    <location>
        <begin position="144"/>
        <end position="258"/>
    </location>
</feature>
<evidence type="ECO:0000313" key="10">
    <source>
        <dbReference type="Proteomes" id="UP000287239"/>
    </source>
</evidence>
<keyword evidence="2" id="KW-1003">Cell membrane</keyword>
<evidence type="ECO:0000259" key="7">
    <source>
        <dbReference type="Pfam" id="PF02687"/>
    </source>
</evidence>
<reference evidence="9 10" key="1">
    <citation type="submission" date="2017-05" db="EMBL/GenBank/DDBJ databases">
        <title>Vagococcus spp. assemblies.</title>
        <authorList>
            <person name="Gulvik C.A."/>
        </authorList>
    </citation>
    <scope>NUCLEOTIDE SEQUENCE [LARGE SCALE GENOMIC DNA]</scope>
    <source>
        <strain evidence="9 10">NCFB 2777</strain>
    </source>
</reference>
<dbReference type="AlphaFoldDB" id="A0A429ZTW9"/>
<feature type="transmembrane region" description="Helical" evidence="6">
    <location>
        <begin position="466"/>
        <end position="488"/>
    </location>
</feature>
<evidence type="ECO:0000256" key="5">
    <source>
        <dbReference type="ARBA" id="ARBA00023136"/>
    </source>
</evidence>
<dbReference type="InterPro" id="IPR025857">
    <property type="entry name" value="MacB_PCD"/>
</dbReference>
<dbReference type="GeneID" id="98567536"/>
<feature type="transmembrane region" description="Helical" evidence="6">
    <location>
        <begin position="336"/>
        <end position="360"/>
    </location>
</feature>
<dbReference type="Proteomes" id="UP000287239">
    <property type="component" value="Unassembled WGS sequence"/>
</dbReference>
<evidence type="ECO:0000256" key="6">
    <source>
        <dbReference type="SAM" id="Phobius"/>
    </source>
</evidence>
<dbReference type="InterPro" id="IPR003838">
    <property type="entry name" value="ABC3_permease_C"/>
</dbReference>
<name>A0A429ZTW9_9ENTE</name>
<proteinExistence type="predicted"/>
<evidence type="ECO:0000256" key="4">
    <source>
        <dbReference type="ARBA" id="ARBA00022989"/>
    </source>
</evidence>
<dbReference type="Pfam" id="PF02687">
    <property type="entry name" value="FtsX"/>
    <property type="match status" value="1"/>
</dbReference>